<dbReference type="InterPro" id="IPR016024">
    <property type="entry name" value="ARM-type_fold"/>
</dbReference>
<reference evidence="5 6" key="1">
    <citation type="submission" date="2015-12" db="EMBL/GenBank/DDBJ databases">
        <authorList>
            <person name="Andreevskaya M."/>
        </authorList>
    </citation>
    <scope>NUCLEOTIDE SEQUENCE [LARGE SCALE GENOMIC DNA]</scope>
    <source>
        <strain evidence="5 6">C122c</strain>
    </source>
</reference>
<evidence type="ECO:0000313" key="5">
    <source>
        <dbReference type="EMBL" id="CUW10597.1"/>
    </source>
</evidence>
<feature type="domain" description="Phage tail tape measure protein" evidence="4">
    <location>
        <begin position="291"/>
        <end position="495"/>
    </location>
</feature>
<dbReference type="RefSeq" id="WP_089997597.1">
    <property type="nucleotide sequence ID" value="NZ_FBSY01000007.1"/>
</dbReference>
<accession>A0ABP2B846</accession>
<feature type="coiled-coil region" evidence="2">
    <location>
        <begin position="66"/>
        <end position="117"/>
    </location>
</feature>
<dbReference type="PANTHER" id="PTHR37813:SF1">
    <property type="entry name" value="FELS-2 PROPHAGE PROTEIN"/>
    <property type="match status" value="1"/>
</dbReference>
<keyword evidence="3" id="KW-0472">Membrane</keyword>
<evidence type="ECO:0000256" key="2">
    <source>
        <dbReference type="SAM" id="Coils"/>
    </source>
</evidence>
<evidence type="ECO:0000256" key="1">
    <source>
        <dbReference type="ARBA" id="ARBA00022612"/>
    </source>
</evidence>
<keyword evidence="3" id="KW-1133">Transmembrane helix</keyword>
<feature type="transmembrane region" description="Helical" evidence="3">
    <location>
        <begin position="740"/>
        <end position="760"/>
    </location>
</feature>
<dbReference type="Proteomes" id="UP000199271">
    <property type="component" value="Unassembled WGS sequence"/>
</dbReference>
<keyword evidence="1" id="KW-1188">Viral release from host cell</keyword>
<dbReference type="SUPFAM" id="SSF48371">
    <property type="entry name" value="ARM repeat"/>
    <property type="match status" value="1"/>
</dbReference>
<feature type="transmembrane region" description="Helical" evidence="3">
    <location>
        <begin position="781"/>
        <end position="804"/>
    </location>
</feature>
<sequence>MAGSRIKGITIEINGDTKGLDKALGNVNQSASKTQQELRDVNKLLKLDPGNTELIAQKQKLLGQAIEQTGNKLKTLKAAQAQVEAQFKSGDIGEEQYRAFQREVASTEATLKGYKSQLSTAQSSQQELGQSTQRLQNYFKATGASIDDFKSLLGTRLVSAIKNGTASAESMDKALQMIARESGVASSDMRQLNTVLDSVDDSNIKKAASSIKDLGVKSEDSSGKMSVFKGAVMAEGLSKVSEKAAEAGGAVIETAMEFSNAQSTMSSAMGLTSGDAKKATDIVKEVFGTGMVESVGDANEAVKDVINSFGNISDMDGMKKISLDLVAISKHANVDVKDAANASSQAMKAMGLSGSEATDLIAKGLQDGLDKNDDFLDTVNEYAPTFQDAGISAGGMLSILNEGMAAGAFNTDKVADAVKEFQLRLTSGQLDEPLQKFSKATQGVFDEFKNGKATSAEVMASVGKDLSTMPANEAKGAVQGLGTQFEDLGQQASSALLSVATQTEDTTGATKKMSEQTPGEKWVSALNTLKMAFSDVVIQMTPLLNKLSDLVKWFNNLSPTVKTVVAVFGAILAVIAALAPVITMVVGIIGALGAGALLPLIAIIGIIIAGIMEVIVIVKNWGAIVKWLQGVWSTVAEFFSGIWDSISQIFTNVINTITTYVSLKFNEIKTIISNIVTDIANTISTVWNGILSVVSTVFNAIKSVIETIWNGIKIFFTVTFAILQALFISAFNILSVPIRLAFEVIKAIIIVAMQVIKAFLEPILNFFSQLFTTVFNTIKNFLSVVWQGITTVFTVALQFISTYIQNVIQGWVNIITPIMNVIQSVFAVVWNAISSTVSAVLNVILSIISTVWNGIVSVTTSVFNVVSSVVSGVWNGIKSIISSVVNAIMSTISSIWNNVKSITVSVFNAISSTASSVWNSIKNVISNVVNGIKNTVSSVWNGIKSLTSSVWNGIKSAMTGPIEAARDVISGIVDRIKSLFSFKLHFPEISIPHISLPHFSLEGSFNPLKGQIPHVGINWYAKGGIFNKPAMFAAPGGFNGVGEAGPEAALPLNAKTLGGIGRGIAEATGGLGGDNFTINIYPTNDMSYDGVQNMARQMVEAIKGNVLLKKDIAQTVGNTLGRGVN</sequence>
<feature type="transmembrane region" description="Helical" evidence="3">
    <location>
        <begin position="840"/>
        <end position="863"/>
    </location>
</feature>
<dbReference type="EMBL" id="FBSY01000007">
    <property type="protein sequence ID" value="CUW10597.1"/>
    <property type="molecule type" value="Genomic_DNA"/>
</dbReference>
<evidence type="ECO:0000313" key="6">
    <source>
        <dbReference type="Proteomes" id="UP000199271"/>
    </source>
</evidence>
<proteinExistence type="predicted"/>
<evidence type="ECO:0000256" key="3">
    <source>
        <dbReference type="SAM" id="Phobius"/>
    </source>
</evidence>
<feature type="transmembrane region" description="Helical" evidence="3">
    <location>
        <begin position="596"/>
        <end position="618"/>
    </location>
</feature>
<name>A0ABP2B846_9LACO</name>
<evidence type="ECO:0000259" key="4">
    <source>
        <dbReference type="Pfam" id="PF10145"/>
    </source>
</evidence>
<comment type="caution">
    <text evidence="5">The sequence shown here is derived from an EMBL/GenBank/DDBJ whole genome shotgun (WGS) entry which is preliminary data.</text>
</comment>
<dbReference type="InterPro" id="IPR010090">
    <property type="entry name" value="Phage_tape_meas"/>
</dbReference>
<dbReference type="Pfam" id="PF10145">
    <property type="entry name" value="PhageMin_Tail"/>
    <property type="match status" value="1"/>
</dbReference>
<feature type="transmembrane region" description="Helical" evidence="3">
    <location>
        <begin position="564"/>
        <end position="590"/>
    </location>
</feature>
<feature type="transmembrane region" description="Helical" evidence="3">
    <location>
        <begin position="810"/>
        <end position="833"/>
    </location>
</feature>
<feature type="transmembrane region" description="Helical" evidence="3">
    <location>
        <begin position="714"/>
        <end position="734"/>
    </location>
</feature>
<organism evidence="5 6">
    <name type="scientific">Leuconostoc gasicomitatum</name>
    <dbReference type="NCBI Taxonomy" id="115778"/>
    <lineage>
        <taxon>Bacteria</taxon>
        <taxon>Bacillati</taxon>
        <taxon>Bacillota</taxon>
        <taxon>Bacilli</taxon>
        <taxon>Lactobacillales</taxon>
        <taxon>Lactobacillaceae</taxon>
        <taxon>Leuconostoc</taxon>
        <taxon>Leuconostoc gelidum group</taxon>
    </lineage>
</organism>
<keyword evidence="6" id="KW-1185">Reference proteome</keyword>
<gene>
    <name evidence="5" type="ORF">C122C_0822</name>
</gene>
<keyword evidence="2" id="KW-0175">Coiled coil</keyword>
<keyword evidence="3" id="KW-0812">Transmembrane</keyword>
<dbReference type="PANTHER" id="PTHR37813">
    <property type="entry name" value="FELS-2 PROPHAGE PROTEIN"/>
    <property type="match status" value="1"/>
</dbReference>
<dbReference type="Gene3D" id="1.20.120.20">
    <property type="entry name" value="Apolipoprotein"/>
    <property type="match status" value="2"/>
</dbReference>
<protein>
    <submittedName>
        <fullName evidence="5">Phage tail length tape-measure protein</fullName>
    </submittedName>
</protein>